<dbReference type="KEGG" id="nfr:ERS450000_01705"/>
<reference evidence="4" key="1">
    <citation type="submission" date="2015-03" db="EMBL/GenBank/DDBJ databases">
        <authorList>
            <consortium name="Pathogen Informatics"/>
        </authorList>
    </citation>
    <scope>NUCLEOTIDE SEQUENCE [LARGE SCALE GENOMIC DNA]</scope>
    <source>
        <strain evidence="4">NCTC11134</strain>
    </source>
</reference>
<dbReference type="EMBL" id="LN868938">
    <property type="protein sequence ID" value="CRY76152.1"/>
    <property type="molecule type" value="Genomic_DNA"/>
</dbReference>
<keyword evidence="1" id="KW-0328">Glycosyltransferase</keyword>
<dbReference type="Pfam" id="PF01075">
    <property type="entry name" value="Glyco_transf_9"/>
    <property type="match status" value="1"/>
</dbReference>
<dbReference type="InterPro" id="IPR051199">
    <property type="entry name" value="LPS_LOS_Heptosyltrfase"/>
</dbReference>
<evidence type="ECO:0000256" key="1">
    <source>
        <dbReference type="ARBA" id="ARBA00022676"/>
    </source>
</evidence>
<dbReference type="GO" id="GO:0008713">
    <property type="term" value="F:ADP-heptose-lipopolysaccharide heptosyltransferase activity"/>
    <property type="evidence" value="ECO:0007669"/>
    <property type="project" value="TreeGrafter"/>
</dbReference>
<dbReference type="Proteomes" id="UP000057820">
    <property type="component" value="Chromosome 1"/>
</dbReference>
<evidence type="ECO:0000313" key="3">
    <source>
        <dbReference type="EMBL" id="CRY76152.1"/>
    </source>
</evidence>
<dbReference type="Gene3D" id="3.40.50.2000">
    <property type="entry name" value="Glycogen Phosphorylase B"/>
    <property type="match status" value="2"/>
</dbReference>
<dbReference type="GO" id="GO:0005829">
    <property type="term" value="C:cytosol"/>
    <property type="evidence" value="ECO:0007669"/>
    <property type="project" value="TreeGrafter"/>
</dbReference>
<dbReference type="InterPro" id="IPR002201">
    <property type="entry name" value="Glyco_trans_9"/>
</dbReference>
<evidence type="ECO:0000313" key="4">
    <source>
        <dbReference type="Proteomes" id="UP000057820"/>
    </source>
</evidence>
<dbReference type="RefSeq" id="WP_060591777.1">
    <property type="nucleotide sequence ID" value="NZ_CP031418.1"/>
</dbReference>
<dbReference type="PANTHER" id="PTHR30160:SF1">
    <property type="entry name" value="LIPOPOLYSACCHARIDE 1,2-N-ACETYLGLUCOSAMINETRANSFERASE-RELATED"/>
    <property type="match status" value="1"/>
</dbReference>
<dbReference type="PANTHER" id="PTHR30160">
    <property type="entry name" value="TETRAACYLDISACCHARIDE 4'-KINASE-RELATED"/>
    <property type="match status" value="1"/>
</dbReference>
<proteinExistence type="predicted"/>
<gene>
    <name evidence="3" type="primary">rfaQ_1</name>
    <name evidence="3" type="ORF">ERS450000_01705</name>
</gene>
<dbReference type="SUPFAM" id="SSF53756">
    <property type="entry name" value="UDP-Glycosyltransferase/glycogen phosphorylase"/>
    <property type="match status" value="1"/>
</dbReference>
<dbReference type="GO" id="GO:0009244">
    <property type="term" value="P:lipopolysaccharide core region biosynthetic process"/>
    <property type="evidence" value="ECO:0007669"/>
    <property type="project" value="TreeGrafter"/>
</dbReference>
<sequence>MTSPPPPAPHVLAARLDSAGDVLLMGPAVRAVAAGAGRVTFLAGPRGVAAARLLPGIDEIVEYHAGWVDFDSPPVTAAGIDAFVTDLRARRIDEAVIFTSFHQSPLPLALLLRMAGVPRISAISPDYPGSLLDVRHRVDDDVPEPERALSLAEAAGYRGDGGGLRVRADLPDVGHLTGAPGYVVVHPGAAVPARRPSAERCRSYVAALTAAGHRVLVTGGPDERELTAAVAAGLAPDLGGATDLAGLAAILRDAAVVVAPNTGPAHLAAAVGTPIVSLFAPVVPAIRWAPYGVPTVLLGDQRAACAGSRARECPVPGHPCLDGITAQEVVAAVVTLLDGRDAPTRLRPRRFDRARRGISEADVVGAADQGQA</sequence>
<dbReference type="EC" id="2.-.-.-" evidence="3"/>
<evidence type="ECO:0000256" key="2">
    <source>
        <dbReference type="ARBA" id="ARBA00022679"/>
    </source>
</evidence>
<organism evidence="3 4">
    <name type="scientific">Nocardia farcinica</name>
    <dbReference type="NCBI Taxonomy" id="37329"/>
    <lineage>
        <taxon>Bacteria</taxon>
        <taxon>Bacillati</taxon>
        <taxon>Actinomycetota</taxon>
        <taxon>Actinomycetes</taxon>
        <taxon>Mycobacteriales</taxon>
        <taxon>Nocardiaceae</taxon>
        <taxon>Nocardia</taxon>
    </lineage>
</organism>
<accession>A0A0H5NLV7</accession>
<dbReference type="AlphaFoldDB" id="A0A0H5NLV7"/>
<keyword evidence="2 3" id="KW-0808">Transferase</keyword>
<name>A0A0H5NLV7_NOCFR</name>
<protein>
    <submittedName>
        <fullName evidence="3">Lipopolysaccharide core heptosyltransferase rfaQ</fullName>
        <ecNumber evidence="3">2.-.-.-</ecNumber>
    </submittedName>
</protein>
<dbReference type="CDD" id="cd03789">
    <property type="entry name" value="GT9_LPS_heptosyltransferase"/>
    <property type="match status" value="1"/>
</dbReference>